<comment type="similarity">
    <text evidence="3">Belongs to the MoxR family.</text>
</comment>
<protein>
    <submittedName>
        <fullName evidence="6">ATPase RavA</fullName>
    </submittedName>
</protein>
<dbReference type="Gene3D" id="3.40.50.300">
    <property type="entry name" value="P-loop containing nucleotide triphosphate hydrolases"/>
    <property type="match status" value="1"/>
</dbReference>
<dbReference type="InterPro" id="IPR011703">
    <property type="entry name" value="ATPase_AAA-3"/>
</dbReference>
<evidence type="ECO:0000259" key="5">
    <source>
        <dbReference type="SMART" id="SM00382"/>
    </source>
</evidence>
<dbReference type="EMBL" id="SJPV01000015">
    <property type="protein sequence ID" value="TWU31768.1"/>
    <property type="molecule type" value="Genomic_DNA"/>
</dbReference>
<keyword evidence="7" id="KW-1185">Reference proteome</keyword>
<evidence type="ECO:0000256" key="1">
    <source>
        <dbReference type="ARBA" id="ARBA00022741"/>
    </source>
</evidence>
<evidence type="ECO:0000256" key="3">
    <source>
        <dbReference type="ARBA" id="ARBA00061607"/>
    </source>
</evidence>
<dbReference type="InterPro" id="IPR027417">
    <property type="entry name" value="P-loop_NTPase"/>
</dbReference>
<gene>
    <name evidence="6" type="primary">ravA_5</name>
    <name evidence="6" type="ORF">Poly41_60030</name>
</gene>
<keyword evidence="1" id="KW-0547">Nucleotide-binding</keyword>
<proteinExistence type="inferred from homology"/>
<dbReference type="PANTHER" id="PTHR42759:SF5">
    <property type="entry name" value="METHANOL DEHYDROGENASE REGULATOR"/>
    <property type="match status" value="1"/>
</dbReference>
<dbReference type="PIRSF" id="PIRSF002849">
    <property type="entry name" value="AAA_ATPase_chaperone_MoxR_prd"/>
    <property type="match status" value="1"/>
</dbReference>
<comment type="caution">
    <text evidence="6">The sequence shown here is derived from an EMBL/GenBank/DDBJ whole genome shotgun (WGS) entry which is preliminary data.</text>
</comment>
<feature type="domain" description="AAA+ ATPase" evidence="5">
    <location>
        <begin position="85"/>
        <end position="226"/>
    </location>
</feature>
<dbReference type="PANTHER" id="PTHR42759">
    <property type="entry name" value="MOXR FAMILY PROTEIN"/>
    <property type="match status" value="1"/>
</dbReference>
<dbReference type="SMART" id="SM00382">
    <property type="entry name" value="AAA"/>
    <property type="match status" value="1"/>
</dbReference>
<dbReference type="SUPFAM" id="SSF52540">
    <property type="entry name" value="P-loop containing nucleoside triphosphate hydrolases"/>
    <property type="match status" value="1"/>
</dbReference>
<accession>A0A5C6D4R5</accession>
<evidence type="ECO:0000313" key="7">
    <source>
        <dbReference type="Proteomes" id="UP000319143"/>
    </source>
</evidence>
<dbReference type="InterPro" id="IPR003593">
    <property type="entry name" value="AAA+_ATPase"/>
</dbReference>
<evidence type="ECO:0000313" key="6">
    <source>
        <dbReference type="EMBL" id="TWU31768.1"/>
    </source>
</evidence>
<feature type="region of interest" description="Disordered" evidence="4">
    <location>
        <begin position="1"/>
        <end position="42"/>
    </location>
</feature>
<evidence type="ECO:0000256" key="2">
    <source>
        <dbReference type="ARBA" id="ARBA00022840"/>
    </source>
</evidence>
<dbReference type="GO" id="GO:0005524">
    <property type="term" value="F:ATP binding"/>
    <property type="evidence" value="ECO:0007669"/>
    <property type="project" value="UniProtKB-KW"/>
</dbReference>
<dbReference type="Pfam" id="PF07726">
    <property type="entry name" value="AAA_3"/>
    <property type="match status" value="1"/>
</dbReference>
<feature type="compositionally biased region" description="Pro residues" evidence="4">
    <location>
        <begin position="1"/>
        <end position="16"/>
    </location>
</feature>
<feature type="compositionally biased region" description="Polar residues" evidence="4">
    <location>
        <begin position="23"/>
        <end position="35"/>
    </location>
</feature>
<dbReference type="InterPro" id="IPR041628">
    <property type="entry name" value="ChlI/MoxR_AAA_lid"/>
</dbReference>
<dbReference type="Gene3D" id="1.10.8.80">
    <property type="entry name" value="Magnesium chelatase subunit I, C-Terminal domain"/>
    <property type="match status" value="1"/>
</dbReference>
<dbReference type="GO" id="GO:0016887">
    <property type="term" value="F:ATP hydrolysis activity"/>
    <property type="evidence" value="ECO:0007669"/>
    <property type="project" value="InterPro"/>
</dbReference>
<name>A0A5C6D4R5_9BACT</name>
<dbReference type="OrthoDB" id="9808397at2"/>
<dbReference type="AlphaFoldDB" id="A0A5C6D4R5"/>
<evidence type="ECO:0000256" key="4">
    <source>
        <dbReference type="SAM" id="MobiDB-lite"/>
    </source>
</evidence>
<sequence>MSPSSSKPPQPNPPATGQPATGQPATGQPATGVTTASRSPSANRAAGAAGAAAVGDLAKRVIGNVELAIVGKRKQLVLSLAAWLSGGHILLEDVPGVAKTMLARALARSVGCKFKRVQCTPDLLPSDVTGTSIFNQKTTQFEFRPGPVFTQILLADEINRATPRTQASLLEAMAEACVTVDGTTHPLSPPFLVIATQNPVDHEGTFPLPEAQLDRFMMRFTLGYPSMEEELRMLELLQDKHPVDKLKPVARAEELVQAQAEIKKVHVDPRVRQYLLQIVHQTRLHNDLALGGSPRATIALFRCSQAMAAIRGRSYVLPDDIKRIVAPVMNHRLIVRPESRLRKVTAERILEEIVSEIAVPTIEAG</sequence>
<reference evidence="6 7" key="1">
    <citation type="submission" date="2019-02" db="EMBL/GenBank/DDBJ databases">
        <title>Deep-cultivation of Planctomycetes and their phenomic and genomic characterization uncovers novel biology.</title>
        <authorList>
            <person name="Wiegand S."/>
            <person name="Jogler M."/>
            <person name="Boedeker C."/>
            <person name="Pinto D."/>
            <person name="Vollmers J."/>
            <person name="Rivas-Marin E."/>
            <person name="Kohn T."/>
            <person name="Peeters S.H."/>
            <person name="Heuer A."/>
            <person name="Rast P."/>
            <person name="Oberbeckmann S."/>
            <person name="Bunk B."/>
            <person name="Jeske O."/>
            <person name="Meyerdierks A."/>
            <person name="Storesund J.E."/>
            <person name="Kallscheuer N."/>
            <person name="Luecker S."/>
            <person name="Lage O.M."/>
            <person name="Pohl T."/>
            <person name="Merkel B.J."/>
            <person name="Hornburger P."/>
            <person name="Mueller R.-W."/>
            <person name="Bruemmer F."/>
            <person name="Labrenz M."/>
            <person name="Spormann A.M."/>
            <person name="Op Den Camp H."/>
            <person name="Overmann J."/>
            <person name="Amann R."/>
            <person name="Jetten M.S.M."/>
            <person name="Mascher T."/>
            <person name="Medema M.H."/>
            <person name="Devos D.P."/>
            <person name="Kaster A.-K."/>
            <person name="Ovreas L."/>
            <person name="Rohde M."/>
            <person name="Galperin M.Y."/>
            <person name="Jogler C."/>
        </authorList>
    </citation>
    <scope>NUCLEOTIDE SEQUENCE [LARGE SCALE GENOMIC DNA]</scope>
    <source>
        <strain evidence="6 7">Poly41</strain>
    </source>
</reference>
<dbReference type="FunFam" id="3.40.50.300:FF:000640">
    <property type="entry name" value="MoxR family ATPase"/>
    <property type="match status" value="1"/>
</dbReference>
<dbReference type="CDD" id="cd00009">
    <property type="entry name" value="AAA"/>
    <property type="match status" value="1"/>
</dbReference>
<dbReference type="Proteomes" id="UP000319143">
    <property type="component" value="Unassembled WGS sequence"/>
</dbReference>
<dbReference type="InterPro" id="IPR050764">
    <property type="entry name" value="CbbQ/NirQ/NorQ/GpvN"/>
</dbReference>
<keyword evidence="2" id="KW-0067">ATP-binding</keyword>
<dbReference type="Pfam" id="PF17863">
    <property type="entry name" value="AAA_lid_2"/>
    <property type="match status" value="1"/>
</dbReference>
<organism evidence="6 7">
    <name type="scientific">Novipirellula artificiosorum</name>
    <dbReference type="NCBI Taxonomy" id="2528016"/>
    <lineage>
        <taxon>Bacteria</taxon>
        <taxon>Pseudomonadati</taxon>
        <taxon>Planctomycetota</taxon>
        <taxon>Planctomycetia</taxon>
        <taxon>Pirellulales</taxon>
        <taxon>Pirellulaceae</taxon>
        <taxon>Novipirellula</taxon>
    </lineage>
</organism>